<reference evidence="2 4" key="1">
    <citation type="journal article" date="2011" name="Nature">
        <title>The Medicago genome provides insight into the evolution of rhizobial symbioses.</title>
        <authorList>
            <person name="Young N.D."/>
            <person name="Debelle F."/>
            <person name="Oldroyd G.E."/>
            <person name="Geurts R."/>
            <person name="Cannon S.B."/>
            <person name="Udvardi M.K."/>
            <person name="Benedito V.A."/>
            <person name="Mayer K.F."/>
            <person name="Gouzy J."/>
            <person name="Schoof H."/>
            <person name="Van de Peer Y."/>
            <person name="Proost S."/>
            <person name="Cook D.R."/>
            <person name="Meyers B.C."/>
            <person name="Spannagl M."/>
            <person name="Cheung F."/>
            <person name="De Mita S."/>
            <person name="Krishnakumar V."/>
            <person name="Gundlach H."/>
            <person name="Zhou S."/>
            <person name="Mudge J."/>
            <person name="Bharti A.K."/>
            <person name="Murray J.D."/>
            <person name="Naoumkina M.A."/>
            <person name="Rosen B."/>
            <person name="Silverstein K.A."/>
            <person name="Tang H."/>
            <person name="Rombauts S."/>
            <person name="Zhao P.X."/>
            <person name="Zhou P."/>
            <person name="Barbe V."/>
            <person name="Bardou P."/>
            <person name="Bechner M."/>
            <person name="Bellec A."/>
            <person name="Berger A."/>
            <person name="Berges H."/>
            <person name="Bidwell S."/>
            <person name="Bisseling T."/>
            <person name="Choisne N."/>
            <person name="Couloux A."/>
            <person name="Denny R."/>
            <person name="Deshpande S."/>
            <person name="Dai X."/>
            <person name="Doyle J.J."/>
            <person name="Dudez A.M."/>
            <person name="Farmer A.D."/>
            <person name="Fouteau S."/>
            <person name="Franken C."/>
            <person name="Gibelin C."/>
            <person name="Gish J."/>
            <person name="Goldstein S."/>
            <person name="Gonzalez A.J."/>
            <person name="Green P.J."/>
            <person name="Hallab A."/>
            <person name="Hartog M."/>
            <person name="Hua A."/>
            <person name="Humphray S.J."/>
            <person name="Jeong D.H."/>
            <person name="Jing Y."/>
            <person name="Jocker A."/>
            <person name="Kenton S.M."/>
            <person name="Kim D.J."/>
            <person name="Klee K."/>
            <person name="Lai H."/>
            <person name="Lang C."/>
            <person name="Lin S."/>
            <person name="Macmil S.L."/>
            <person name="Magdelenat G."/>
            <person name="Matthews L."/>
            <person name="McCorrison J."/>
            <person name="Monaghan E.L."/>
            <person name="Mun J.H."/>
            <person name="Najar F.Z."/>
            <person name="Nicholson C."/>
            <person name="Noirot C."/>
            <person name="O'Bleness M."/>
            <person name="Paule C.R."/>
            <person name="Poulain J."/>
            <person name="Prion F."/>
            <person name="Qin B."/>
            <person name="Qu C."/>
            <person name="Retzel E.F."/>
            <person name="Riddle C."/>
            <person name="Sallet E."/>
            <person name="Samain S."/>
            <person name="Samson N."/>
            <person name="Sanders I."/>
            <person name="Saurat O."/>
            <person name="Scarpelli C."/>
            <person name="Schiex T."/>
            <person name="Segurens B."/>
            <person name="Severin A.J."/>
            <person name="Sherrier D.J."/>
            <person name="Shi R."/>
            <person name="Sims S."/>
            <person name="Singer S.R."/>
            <person name="Sinharoy S."/>
            <person name="Sterck L."/>
            <person name="Viollet A."/>
            <person name="Wang B.B."/>
            <person name="Wang K."/>
            <person name="Wang M."/>
            <person name="Wang X."/>
            <person name="Warfsmann J."/>
            <person name="Weissenbach J."/>
            <person name="White D.D."/>
            <person name="White J.D."/>
            <person name="Wiley G.B."/>
            <person name="Wincker P."/>
            <person name="Xing Y."/>
            <person name="Yang L."/>
            <person name="Yao Z."/>
            <person name="Ying F."/>
            <person name="Zhai J."/>
            <person name="Zhou L."/>
            <person name="Zuber A."/>
            <person name="Denarie J."/>
            <person name="Dixon R.A."/>
            <person name="May G.D."/>
            <person name="Schwartz D.C."/>
            <person name="Rogers J."/>
            <person name="Quetier F."/>
            <person name="Town C.D."/>
            <person name="Roe B.A."/>
        </authorList>
    </citation>
    <scope>NUCLEOTIDE SEQUENCE [LARGE SCALE GENOMIC DNA]</scope>
    <source>
        <strain evidence="2">A17</strain>
        <strain evidence="3 4">cv. Jemalong A17</strain>
    </source>
</reference>
<evidence type="ECO:0008006" key="5">
    <source>
        <dbReference type="Google" id="ProtNLM"/>
    </source>
</evidence>
<dbReference type="AlphaFoldDB" id="G8A3A0"/>
<keyword evidence="1" id="KW-0732">Signal</keyword>
<reference evidence="3" key="3">
    <citation type="submission" date="2015-04" db="UniProtKB">
        <authorList>
            <consortium name="EnsemblPlants"/>
        </authorList>
    </citation>
    <scope>IDENTIFICATION</scope>
    <source>
        <strain evidence="3">cv. Jemalong A17</strain>
    </source>
</reference>
<dbReference type="Proteomes" id="UP000002051">
    <property type="component" value="Chromosome 3"/>
</dbReference>
<dbReference type="EnsemblPlants" id="KEH34883">
    <property type="protein sequence ID" value="KEH34883"/>
    <property type="gene ID" value="MTR_3g073940"/>
</dbReference>
<evidence type="ECO:0000313" key="2">
    <source>
        <dbReference type="EMBL" id="KEH34883.1"/>
    </source>
</evidence>
<dbReference type="HOGENOM" id="CLU_2945168_0_0_1"/>
<evidence type="ECO:0000256" key="1">
    <source>
        <dbReference type="SAM" id="SignalP"/>
    </source>
</evidence>
<evidence type="ECO:0000313" key="4">
    <source>
        <dbReference type="Proteomes" id="UP000002051"/>
    </source>
</evidence>
<name>G8A3A0_MEDTR</name>
<accession>G8A3A0</accession>
<reference evidence="2 4" key="2">
    <citation type="journal article" date="2014" name="BMC Genomics">
        <title>An improved genome release (version Mt4.0) for the model legume Medicago truncatula.</title>
        <authorList>
            <person name="Tang H."/>
            <person name="Krishnakumar V."/>
            <person name="Bidwell S."/>
            <person name="Rosen B."/>
            <person name="Chan A."/>
            <person name="Zhou S."/>
            <person name="Gentzbittel L."/>
            <person name="Childs K.L."/>
            <person name="Yandell M."/>
            <person name="Gundlach H."/>
            <person name="Mayer K.F."/>
            <person name="Schwartz D.C."/>
            <person name="Town C.D."/>
        </authorList>
    </citation>
    <scope>GENOME REANNOTATION</scope>
    <source>
        <strain evidence="2">A17</strain>
        <strain evidence="3 4">cv. Jemalong A17</strain>
    </source>
</reference>
<sequence length="60" mass="6858">MFWNWALWCTPSSLESLLGASQSHNTIRPLTVALCFHQLFDGLGLRNSITQVLYSLRSYI</sequence>
<feature type="signal peptide" evidence="1">
    <location>
        <begin position="1"/>
        <end position="16"/>
    </location>
</feature>
<proteinExistence type="predicted"/>
<evidence type="ECO:0000313" key="3">
    <source>
        <dbReference type="EnsemblPlants" id="KEH34883"/>
    </source>
</evidence>
<gene>
    <name evidence="2" type="ordered locus">MTR_3g073940</name>
</gene>
<protein>
    <recommendedName>
        <fullName evidence="5">Transmembrane protein</fullName>
    </recommendedName>
</protein>
<dbReference type="PaxDb" id="3880-AES85938"/>
<organism evidence="3">
    <name type="scientific">Medicago truncatula</name>
    <name type="common">Barrel medic</name>
    <name type="synonym">Medicago tribuloides</name>
    <dbReference type="NCBI Taxonomy" id="3880"/>
    <lineage>
        <taxon>Eukaryota</taxon>
        <taxon>Viridiplantae</taxon>
        <taxon>Streptophyta</taxon>
        <taxon>Embryophyta</taxon>
        <taxon>Tracheophyta</taxon>
        <taxon>Spermatophyta</taxon>
        <taxon>Magnoliopsida</taxon>
        <taxon>eudicotyledons</taxon>
        <taxon>Gunneridae</taxon>
        <taxon>Pentapetalae</taxon>
        <taxon>rosids</taxon>
        <taxon>fabids</taxon>
        <taxon>Fabales</taxon>
        <taxon>Fabaceae</taxon>
        <taxon>Papilionoideae</taxon>
        <taxon>50 kb inversion clade</taxon>
        <taxon>NPAAA clade</taxon>
        <taxon>Hologalegina</taxon>
        <taxon>IRL clade</taxon>
        <taxon>Trifolieae</taxon>
        <taxon>Medicago</taxon>
    </lineage>
</organism>
<feature type="chain" id="PRO_5014574402" description="Transmembrane protein" evidence="1">
    <location>
        <begin position="17"/>
        <end position="60"/>
    </location>
</feature>
<keyword evidence="4" id="KW-1185">Reference proteome</keyword>
<dbReference type="EMBL" id="CM001219">
    <property type="protein sequence ID" value="KEH34883.1"/>
    <property type="molecule type" value="Genomic_DNA"/>
</dbReference>